<proteinExistence type="predicted"/>
<keyword evidence="1" id="KW-0805">Transcription regulation</keyword>
<dbReference type="SMART" id="SM00420">
    <property type="entry name" value="HTH_DEOR"/>
    <property type="match status" value="1"/>
</dbReference>
<organism evidence="7 8">
    <name type="scientific">Streptococcus sanguinis</name>
    <dbReference type="NCBI Taxonomy" id="1305"/>
    <lineage>
        <taxon>Bacteria</taxon>
        <taxon>Bacillati</taxon>
        <taxon>Bacillota</taxon>
        <taxon>Bacilli</taxon>
        <taxon>Lactobacillales</taxon>
        <taxon>Streptococcaceae</taxon>
        <taxon>Streptococcus</taxon>
    </lineage>
</organism>
<evidence type="ECO:0000256" key="2">
    <source>
        <dbReference type="ARBA" id="ARBA00023122"/>
    </source>
</evidence>
<keyword evidence="2 4" id="KW-0129">CBS domain</keyword>
<reference evidence="7 8" key="1">
    <citation type="submission" date="2018-06" db="EMBL/GenBank/DDBJ databases">
        <authorList>
            <consortium name="Pathogen Informatics"/>
            <person name="Doyle S."/>
        </authorList>
    </citation>
    <scope>NUCLEOTIDE SEQUENCE [LARGE SCALE GENOMIC DNA]</scope>
    <source>
        <strain evidence="7 8">NCTC11085</strain>
    </source>
</reference>
<dbReference type="SMART" id="SM00116">
    <property type="entry name" value="CBS"/>
    <property type="match status" value="2"/>
</dbReference>
<dbReference type="Gene3D" id="3.10.580.10">
    <property type="entry name" value="CBS-domain"/>
    <property type="match status" value="1"/>
</dbReference>
<dbReference type="SUPFAM" id="SSF54631">
    <property type="entry name" value="CBS-domain pair"/>
    <property type="match status" value="1"/>
</dbReference>
<dbReference type="PROSITE" id="PS51371">
    <property type="entry name" value="CBS"/>
    <property type="match status" value="2"/>
</dbReference>
<feature type="domain" description="CBS" evidence="6">
    <location>
        <begin position="144"/>
        <end position="206"/>
    </location>
</feature>
<dbReference type="Proteomes" id="UP000249623">
    <property type="component" value="Chromosome 1"/>
</dbReference>
<dbReference type="RefSeq" id="WP_002924943.1">
    <property type="nucleotide sequence ID" value="NZ_CP071430.1"/>
</dbReference>
<dbReference type="InterPro" id="IPR000644">
    <property type="entry name" value="CBS_dom"/>
</dbReference>
<dbReference type="InterPro" id="IPR001034">
    <property type="entry name" value="DeoR_HTH"/>
</dbReference>
<dbReference type="PANTHER" id="PTHR43080:SF2">
    <property type="entry name" value="CBS DOMAIN-CONTAINING PROTEIN"/>
    <property type="match status" value="1"/>
</dbReference>
<evidence type="ECO:0000313" key="7">
    <source>
        <dbReference type="EMBL" id="SQF34669.1"/>
    </source>
</evidence>
<dbReference type="Pfam" id="PF00571">
    <property type="entry name" value="CBS"/>
    <property type="match status" value="2"/>
</dbReference>
<evidence type="ECO:0000256" key="3">
    <source>
        <dbReference type="ARBA" id="ARBA00023163"/>
    </source>
</evidence>
<evidence type="ECO:0000259" key="6">
    <source>
        <dbReference type="PROSITE" id="PS51371"/>
    </source>
</evidence>
<dbReference type="PIRSF" id="PIRSF026546">
    <property type="entry name" value="UCP026546_CBS_YqzB"/>
    <property type="match status" value="1"/>
</dbReference>
<evidence type="ECO:0000256" key="4">
    <source>
        <dbReference type="PROSITE-ProRule" id="PRU00703"/>
    </source>
</evidence>
<evidence type="ECO:0000313" key="8">
    <source>
        <dbReference type="Proteomes" id="UP000249623"/>
    </source>
</evidence>
<dbReference type="EMBL" id="LS483346">
    <property type="protein sequence ID" value="SQF34669.1"/>
    <property type="molecule type" value="Genomic_DNA"/>
</dbReference>
<dbReference type="SUPFAM" id="SSF46785">
    <property type="entry name" value="Winged helix' DNA-binding domain"/>
    <property type="match status" value="1"/>
</dbReference>
<feature type="domain" description="HTH deoR-type" evidence="5">
    <location>
        <begin position="3"/>
        <end position="64"/>
    </location>
</feature>
<keyword evidence="3" id="KW-0804">Transcription</keyword>
<dbReference type="PROSITE" id="PS51000">
    <property type="entry name" value="HTH_DEOR_2"/>
    <property type="match status" value="1"/>
</dbReference>
<sequence length="212" mass="23927">MKLSERQKKIVEIVKEHQPLSGEKISELLDISRATLRSDLSFLTLVGILKATPKVGYTYSGSDLETLFFFDTFRKEVAEIMTSPVLVSHDSFIQDAIITLFMYDADVLYVIDEHKLLLGILSRKDLLRASLNTNIDSTPVAVCMTRMPHIKTCYKDMNILEAAAVLQDFAIDSLPVVDEDNVRKILGTVTKSVLLDYIIQEARSAEVNRQEE</sequence>
<dbReference type="PANTHER" id="PTHR43080">
    <property type="entry name" value="CBS DOMAIN-CONTAINING PROTEIN CBSX3, MITOCHONDRIAL"/>
    <property type="match status" value="1"/>
</dbReference>
<gene>
    <name evidence="7" type="primary">ccpN</name>
    <name evidence="7" type="ORF">NCTC11085_01039</name>
</gene>
<evidence type="ECO:0000259" key="5">
    <source>
        <dbReference type="PROSITE" id="PS51000"/>
    </source>
</evidence>
<dbReference type="InterPro" id="IPR051257">
    <property type="entry name" value="Diverse_CBS-Domain"/>
</dbReference>
<evidence type="ECO:0000256" key="1">
    <source>
        <dbReference type="ARBA" id="ARBA00023015"/>
    </source>
</evidence>
<dbReference type="InterPro" id="IPR013196">
    <property type="entry name" value="HTH_11"/>
</dbReference>
<dbReference type="GO" id="GO:0003700">
    <property type="term" value="F:DNA-binding transcription factor activity"/>
    <property type="evidence" value="ECO:0007669"/>
    <property type="project" value="InterPro"/>
</dbReference>
<accession>A0A2X3VFW2</accession>
<dbReference type="Gene3D" id="1.10.10.10">
    <property type="entry name" value="Winged helix-like DNA-binding domain superfamily/Winged helix DNA-binding domain"/>
    <property type="match status" value="1"/>
</dbReference>
<dbReference type="InterPro" id="IPR036390">
    <property type="entry name" value="WH_DNA-bd_sf"/>
</dbReference>
<name>A0A2X3VFW2_STRSA</name>
<protein>
    <submittedName>
        <fullName evidence="7">CBS domain-containing protein</fullName>
    </submittedName>
</protein>
<dbReference type="Pfam" id="PF08279">
    <property type="entry name" value="HTH_11"/>
    <property type="match status" value="1"/>
</dbReference>
<dbReference type="AlphaFoldDB" id="A0A2X3VFW2"/>
<dbReference type="InterPro" id="IPR046342">
    <property type="entry name" value="CBS_dom_sf"/>
</dbReference>
<dbReference type="InterPro" id="IPR016842">
    <property type="entry name" value="UCP026546_HTH-CBS"/>
</dbReference>
<feature type="domain" description="CBS" evidence="6">
    <location>
        <begin position="80"/>
        <end position="137"/>
    </location>
</feature>
<dbReference type="InterPro" id="IPR036388">
    <property type="entry name" value="WH-like_DNA-bd_sf"/>
</dbReference>